<accession>A0A562I0N2</accession>
<dbReference type="OrthoDB" id="7028983at2"/>
<evidence type="ECO:0000313" key="3">
    <source>
        <dbReference type="Proteomes" id="UP000319627"/>
    </source>
</evidence>
<evidence type="ECO:0008006" key="4">
    <source>
        <dbReference type="Google" id="ProtNLM"/>
    </source>
</evidence>
<organism evidence="2 3">
    <name type="scientific">Azomonas agilis</name>
    <dbReference type="NCBI Taxonomy" id="116849"/>
    <lineage>
        <taxon>Bacteria</taxon>
        <taxon>Pseudomonadati</taxon>
        <taxon>Pseudomonadota</taxon>
        <taxon>Gammaproteobacteria</taxon>
        <taxon>Pseudomonadales</taxon>
        <taxon>Pseudomonadaceae</taxon>
        <taxon>Azomonas</taxon>
    </lineage>
</organism>
<keyword evidence="3" id="KW-1185">Reference proteome</keyword>
<protein>
    <recommendedName>
        <fullName evidence="4">Energy transducer TonB</fullName>
    </recommendedName>
</protein>
<dbReference type="EMBL" id="VLKG01000010">
    <property type="protein sequence ID" value="TWH64386.1"/>
    <property type="molecule type" value="Genomic_DNA"/>
</dbReference>
<name>A0A562I0N2_9GAMM</name>
<comment type="caution">
    <text evidence="2">The sequence shown here is derived from an EMBL/GenBank/DDBJ whole genome shotgun (WGS) entry which is preliminary data.</text>
</comment>
<feature type="compositionally biased region" description="Basic and acidic residues" evidence="1">
    <location>
        <begin position="31"/>
        <end position="40"/>
    </location>
</feature>
<feature type="region of interest" description="Disordered" evidence="1">
    <location>
        <begin position="31"/>
        <end position="50"/>
    </location>
</feature>
<sequence>MIAEVQRRAYLKAMQIEVWVPRAPLPAAAPDRIDAERPIQEPRLQPRLTPVFEPLPSSACLPKTDPPEIEALDDIPLVVAGASGDSEQSQNPERVSPDPEPLEIPRFAIQLLRAGDCLIVADLAVPEAFQERDPAYRLLKDLLRAARLPTKPQLLVQGEPILWPVLRTGFIPQDFEAARLYVQEVLRLQYEQIPYRGLWLLGSNAIRFATSIESPPEQPELQHLEPWGFVLLLPSLELLMERPDLKPLVWNQIYHHTSYWMLES</sequence>
<dbReference type="RefSeq" id="WP_144572431.1">
    <property type="nucleotide sequence ID" value="NZ_VLKG01000010.1"/>
</dbReference>
<gene>
    <name evidence="2" type="ORF">LX59_02593</name>
</gene>
<proteinExistence type="predicted"/>
<reference evidence="2 3" key="1">
    <citation type="submission" date="2019-07" db="EMBL/GenBank/DDBJ databases">
        <title>Genomic Encyclopedia of Type Strains, Phase I: the one thousand microbial genomes (KMG-I) project.</title>
        <authorList>
            <person name="Kyrpides N."/>
        </authorList>
    </citation>
    <scope>NUCLEOTIDE SEQUENCE [LARGE SCALE GENOMIC DNA]</scope>
    <source>
        <strain evidence="2 3">DSM 375</strain>
    </source>
</reference>
<dbReference type="Proteomes" id="UP000319627">
    <property type="component" value="Unassembled WGS sequence"/>
</dbReference>
<dbReference type="AlphaFoldDB" id="A0A562I0N2"/>
<evidence type="ECO:0000313" key="2">
    <source>
        <dbReference type="EMBL" id="TWH64386.1"/>
    </source>
</evidence>
<evidence type="ECO:0000256" key="1">
    <source>
        <dbReference type="SAM" id="MobiDB-lite"/>
    </source>
</evidence>